<evidence type="ECO:0000256" key="1">
    <source>
        <dbReference type="ARBA" id="ARBA00007169"/>
    </source>
</evidence>
<comment type="similarity">
    <text evidence="1">Belongs to the thioesterase family.</text>
</comment>
<keyword evidence="5" id="KW-1185">Reference proteome</keyword>
<evidence type="ECO:0000256" key="2">
    <source>
        <dbReference type="SAM" id="MobiDB-lite"/>
    </source>
</evidence>
<dbReference type="AlphaFoldDB" id="A0A9W4MI31"/>
<dbReference type="Gene3D" id="3.40.50.1820">
    <property type="entry name" value="alpha/beta hydrolase"/>
    <property type="match status" value="1"/>
</dbReference>
<dbReference type="InterPro" id="IPR012223">
    <property type="entry name" value="TEII"/>
</dbReference>
<dbReference type="PANTHER" id="PTHR11487:SF0">
    <property type="entry name" value="S-ACYL FATTY ACID SYNTHASE THIOESTERASE, MEDIUM CHAIN"/>
    <property type="match status" value="1"/>
</dbReference>
<name>A0A9W4MI31_9ACTN</name>
<proteinExistence type="inferred from homology"/>
<dbReference type="RefSeq" id="WP_205046216.1">
    <property type="nucleotide sequence ID" value="NZ_CAJVAX010000023.1"/>
</dbReference>
<dbReference type="InterPro" id="IPR029058">
    <property type="entry name" value="AB_hydrolase_fold"/>
</dbReference>
<sequence length="270" mass="28733">MTRPAHGAPAWTTVLRPAAGPRRRLVVFAHAGAGPRLYSRLLSGLPDDIELVGVALPGREHRDGEPPGALLPAVTGGAVRELRAAVPLPTTYYGHSLGSLLALAAARTAPELCHALVLTAAPPGTRGHDFAAPLGTPEGLAELFAHHRVPMDALEESRARDRAQHVLAWDLLLARDALLAADGTRVGQPLTVLGGLHDEVVPIGTLPLWAGFTTGRFRSRAVPGGHFFPFHPEGRHLLVGELAGEPARLTTPQAGPWTDPLRRQPWMHQS</sequence>
<feature type="domain" description="Thioesterase" evidence="3">
    <location>
        <begin position="24"/>
        <end position="231"/>
    </location>
</feature>
<dbReference type="PANTHER" id="PTHR11487">
    <property type="entry name" value="THIOESTERASE"/>
    <property type="match status" value="1"/>
</dbReference>
<dbReference type="Proteomes" id="UP001153328">
    <property type="component" value="Unassembled WGS sequence"/>
</dbReference>
<gene>
    <name evidence="4" type="primary">smcC</name>
    <name evidence="4" type="ORF">SBRY_90042</name>
</gene>
<feature type="region of interest" description="Disordered" evidence="2">
    <location>
        <begin position="248"/>
        <end position="270"/>
    </location>
</feature>
<dbReference type="SUPFAM" id="SSF53474">
    <property type="entry name" value="alpha/beta-Hydrolases"/>
    <property type="match status" value="1"/>
</dbReference>
<reference evidence="4" key="1">
    <citation type="submission" date="2021-06" db="EMBL/GenBank/DDBJ databases">
        <authorList>
            <person name="Arsene-Ploetze F."/>
        </authorList>
    </citation>
    <scope>NUCLEOTIDE SEQUENCE</scope>
    <source>
        <strain evidence="4">SBRY1</strain>
    </source>
</reference>
<accession>A0A9W4MI31</accession>
<comment type="caution">
    <text evidence="4">The sequence shown here is derived from an EMBL/GenBank/DDBJ whole genome shotgun (WGS) entry which is preliminary data.</text>
</comment>
<protein>
    <submittedName>
        <fullName evidence="4">Thioesterase</fullName>
    </submittedName>
</protein>
<evidence type="ECO:0000313" key="4">
    <source>
        <dbReference type="EMBL" id="CAG7657793.1"/>
    </source>
</evidence>
<dbReference type="Pfam" id="PF00975">
    <property type="entry name" value="Thioesterase"/>
    <property type="match status" value="1"/>
</dbReference>
<evidence type="ECO:0000259" key="3">
    <source>
        <dbReference type="Pfam" id="PF00975"/>
    </source>
</evidence>
<evidence type="ECO:0000313" key="5">
    <source>
        <dbReference type="Proteomes" id="UP001153328"/>
    </source>
</evidence>
<dbReference type="GO" id="GO:0008610">
    <property type="term" value="P:lipid biosynthetic process"/>
    <property type="evidence" value="ECO:0007669"/>
    <property type="project" value="TreeGrafter"/>
</dbReference>
<dbReference type="EMBL" id="CAJVAX010000023">
    <property type="protein sequence ID" value="CAG7657793.1"/>
    <property type="molecule type" value="Genomic_DNA"/>
</dbReference>
<dbReference type="InterPro" id="IPR001031">
    <property type="entry name" value="Thioesterase"/>
</dbReference>
<organism evidence="4 5">
    <name type="scientific">Actinacidiphila bryophytorum</name>
    <dbReference type="NCBI Taxonomy" id="1436133"/>
    <lineage>
        <taxon>Bacteria</taxon>
        <taxon>Bacillati</taxon>
        <taxon>Actinomycetota</taxon>
        <taxon>Actinomycetes</taxon>
        <taxon>Kitasatosporales</taxon>
        <taxon>Streptomycetaceae</taxon>
        <taxon>Actinacidiphila</taxon>
    </lineage>
</organism>